<feature type="region of interest" description="Disordered" evidence="2">
    <location>
        <begin position="677"/>
        <end position="740"/>
    </location>
</feature>
<dbReference type="InterPro" id="IPR012337">
    <property type="entry name" value="RNaseH-like_sf"/>
</dbReference>
<protein>
    <recommendedName>
        <fullName evidence="7">DUF659 domain-containing protein</fullName>
    </recommendedName>
</protein>
<evidence type="ECO:0000259" key="3">
    <source>
        <dbReference type="Pfam" id="PF04937"/>
    </source>
</evidence>
<evidence type="ECO:0000313" key="5">
    <source>
        <dbReference type="EMBL" id="KAG2487455.1"/>
    </source>
</evidence>
<feature type="compositionally biased region" description="Basic residues" evidence="2">
    <location>
        <begin position="231"/>
        <end position="247"/>
    </location>
</feature>
<dbReference type="Proteomes" id="UP000612055">
    <property type="component" value="Unassembled WGS sequence"/>
</dbReference>
<feature type="compositionally biased region" description="Pro residues" evidence="2">
    <location>
        <begin position="700"/>
        <end position="713"/>
    </location>
</feature>
<dbReference type="PANTHER" id="PTHR32166:SF123">
    <property type="entry name" value="BED-TYPE DOMAIN-CONTAINING PROTEIN"/>
    <property type="match status" value="1"/>
</dbReference>
<evidence type="ECO:0000256" key="2">
    <source>
        <dbReference type="SAM" id="MobiDB-lite"/>
    </source>
</evidence>
<accession>A0A835XPV7</accession>
<evidence type="ECO:0008006" key="7">
    <source>
        <dbReference type="Google" id="ProtNLM"/>
    </source>
</evidence>
<feature type="coiled-coil region" evidence="1">
    <location>
        <begin position="490"/>
        <end position="555"/>
    </location>
</feature>
<evidence type="ECO:0000313" key="6">
    <source>
        <dbReference type="Proteomes" id="UP000612055"/>
    </source>
</evidence>
<feature type="region of interest" description="Disordered" evidence="2">
    <location>
        <begin position="55"/>
        <end position="255"/>
    </location>
</feature>
<feature type="domain" description="HAT C-terminal dimerisation" evidence="4">
    <location>
        <begin position="1268"/>
        <end position="1316"/>
    </location>
</feature>
<sequence>MERHIYVQLRPKDLIFDKQPYVNNPPRKGLDVKPDPAFCKELQAIRRWVHIAGKYLPPELQSDPEQEEPRRRPGEPELPTADQGTSPSGSSSSTGASQCPGPTLSLRLLSSGAAGSRPMPAPALPPLQPAAEVTESAGPRHGVPQPQGRQLPPPRGREPSPPRRHQRSPWRQRSRSPSPRRERPPAPPRRRSPAPPPQRSCSPVGRRGPSPARVVSPGCGSRARSPECHAGKPRQQARGHSPVKPRRREVQPREEEELQLLPHVLHFCSAPTFDNLTEGGAHILLRQGRDKLHDVRPTLVEYDSGNSLLAIVDDRFAEGLATKCLNEPLRVYVGGNKDYVVPLTHRVDRSRLVFVNKDGKKATLNCDFYIGGLPHGLDLLLGSAITQSVEVFLAQAPSLSILRICNARPPNVEAYAFEWEQPVECPHTQDPSLLVIEPAPAPTPLTEVAPEQGGGRLKTPTQPLFLPPCLARTGTPCHPATSDLLQPDPFGEAYLDLELAELELRQAREEHRLAMLRHARWRKRAYRKVHQHMQAEQLRERAARAELAKLQARMEKRTWLAARAARWAASAGLATPKPRAKPSAPAVGNSRPWSPWRVSAPRASSLVLYLLIQWLVLAGGVPTYVLDAKQGGHLRVLPPLCPSPNHGLPVGSSTSEVSRLPPPAAPIISPARALVAASPLSPSGPPAPPQPAARVAPAVPGAPAPPPPPPDSAPAPEATPVASGAGSTSPDGARRGESGRGISVCNKVTAAQKKAFAEYEAAKEANEAKEAAKSKKRRAEELSPGSAVSVKRQATISNAVASQQSDAADSATAECFYVWPFNSRRRRAFDKMVKAIKEAPPCWKPPSYEKLRGQLLKKAKEDVKNKLKPFYDRAESTGMSLVSDHWSDVRSHPTMNFVLVANSEAVFEKGLNMEGMTKDAKTIKEELKKVIKDLGPEKIVCVITDNAANCKLRRWGEAEGPGSKAGELLEEEFPHLFWVPCAAHVMDLLLEDIAELDMMKETIAQAKEVVNFIKGHEAPRAVFRQLSPLELLKPAGWCGAGGVGPVCCGWLSDTCFATSYIMAARLEKVKEKVKMTVVKDKVEKWAKKNRKVIDLEKVRTRVQSPRFWRHIEDIVEVGDPIITLLREADSTLPTMGKIYHRGQELKKTIGDMTFGASNKGFKSKLEEKVGKRLEMMQSALHSAGYLLDPEFWGVSLKDQKHKRLMKDFRTVVAKMFPDPDEAAQVELELQQYKTKTGPWAGLSSSAAINAPKISGAVWHELYSLGTLLGKMAMRVLAQPTSSCASERNWSAYDFVMSKRRNRLHPDRAADLVYVFTNSRIQERLHHNGYEQEIVPWRPTWDEVEDEEEDGEEEDEPAAGEEEQSGVSSDEGKKEDDD</sequence>
<dbReference type="OrthoDB" id="546692at2759"/>
<feature type="compositionally biased region" description="Pro residues" evidence="2">
    <location>
        <begin position="119"/>
        <end position="128"/>
    </location>
</feature>
<feature type="compositionally biased region" description="Acidic residues" evidence="2">
    <location>
        <begin position="1341"/>
        <end position="1363"/>
    </location>
</feature>
<dbReference type="SUPFAM" id="SSF53098">
    <property type="entry name" value="Ribonuclease H-like"/>
    <property type="match status" value="1"/>
</dbReference>
<organism evidence="5 6">
    <name type="scientific">Edaphochlamys debaryana</name>
    <dbReference type="NCBI Taxonomy" id="47281"/>
    <lineage>
        <taxon>Eukaryota</taxon>
        <taxon>Viridiplantae</taxon>
        <taxon>Chlorophyta</taxon>
        <taxon>core chlorophytes</taxon>
        <taxon>Chlorophyceae</taxon>
        <taxon>CS clade</taxon>
        <taxon>Chlamydomonadales</taxon>
        <taxon>Chlamydomonadales incertae sedis</taxon>
        <taxon>Edaphochlamys</taxon>
    </lineage>
</organism>
<reference evidence="5" key="1">
    <citation type="journal article" date="2020" name="bioRxiv">
        <title>Comparative genomics of Chlamydomonas.</title>
        <authorList>
            <person name="Craig R.J."/>
            <person name="Hasan A.R."/>
            <person name="Ness R.W."/>
            <person name="Keightley P.D."/>
        </authorList>
    </citation>
    <scope>NUCLEOTIDE SEQUENCE</scope>
    <source>
        <strain evidence="5">CCAP 11/70</strain>
    </source>
</reference>
<dbReference type="InterPro" id="IPR008906">
    <property type="entry name" value="HATC_C_dom"/>
</dbReference>
<keyword evidence="6" id="KW-1185">Reference proteome</keyword>
<feature type="region of interest" description="Disordered" evidence="2">
    <location>
        <begin position="1335"/>
        <end position="1377"/>
    </location>
</feature>
<dbReference type="PANTHER" id="PTHR32166">
    <property type="entry name" value="OSJNBA0013A04.12 PROTEIN"/>
    <property type="match status" value="1"/>
</dbReference>
<dbReference type="Pfam" id="PF05699">
    <property type="entry name" value="Dimer_Tnp_hAT"/>
    <property type="match status" value="1"/>
</dbReference>
<comment type="caution">
    <text evidence="5">The sequence shown here is derived from an EMBL/GenBank/DDBJ whole genome shotgun (WGS) entry which is preliminary data.</text>
</comment>
<feature type="compositionally biased region" description="Pro residues" evidence="2">
    <location>
        <begin position="682"/>
        <end position="691"/>
    </location>
</feature>
<dbReference type="InterPro" id="IPR007021">
    <property type="entry name" value="DUF659"/>
</dbReference>
<evidence type="ECO:0000256" key="1">
    <source>
        <dbReference type="SAM" id="Coils"/>
    </source>
</evidence>
<name>A0A835XPV7_9CHLO</name>
<feature type="compositionally biased region" description="Low complexity" evidence="2">
    <location>
        <begin position="77"/>
        <end position="118"/>
    </location>
</feature>
<feature type="compositionally biased region" description="Basic residues" evidence="2">
    <location>
        <begin position="162"/>
        <end position="174"/>
    </location>
</feature>
<feature type="region of interest" description="Disordered" evidence="2">
    <location>
        <begin position="573"/>
        <end position="592"/>
    </location>
</feature>
<evidence type="ECO:0000259" key="4">
    <source>
        <dbReference type="Pfam" id="PF05699"/>
    </source>
</evidence>
<dbReference type="EMBL" id="JAEHOE010000097">
    <property type="protein sequence ID" value="KAG2487455.1"/>
    <property type="molecule type" value="Genomic_DNA"/>
</dbReference>
<dbReference type="Pfam" id="PF04937">
    <property type="entry name" value="DUF659"/>
    <property type="match status" value="1"/>
</dbReference>
<proteinExistence type="predicted"/>
<gene>
    <name evidence="5" type="ORF">HYH03_014022</name>
</gene>
<dbReference type="GO" id="GO:0046983">
    <property type="term" value="F:protein dimerization activity"/>
    <property type="evidence" value="ECO:0007669"/>
    <property type="project" value="InterPro"/>
</dbReference>
<keyword evidence="1" id="KW-0175">Coiled coil</keyword>
<feature type="domain" description="DUF659" evidence="3">
    <location>
        <begin position="846"/>
        <end position="1009"/>
    </location>
</feature>